<evidence type="ECO:0000256" key="1">
    <source>
        <dbReference type="SAM" id="Phobius"/>
    </source>
</evidence>
<keyword evidence="1" id="KW-1133">Transmembrane helix</keyword>
<feature type="transmembrane region" description="Helical" evidence="1">
    <location>
        <begin position="122"/>
        <end position="149"/>
    </location>
</feature>
<gene>
    <name evidence="2" type="ORF">HUW51_16020</name>
</gene>
<dbReference type="EMBL" id="CP055156">
    <property type="protein sequence ID" value="QNF35861.1"/>
    <property type="molecule type" value="Genomic_DNA"/>
</dbReference>
<organism evidence="2 3">
    <name type="scientific">Adhaeribacter swui</name>
    <dbReference type="NCBI Taxonomy" id="2086471"/>
    <lineage>
        <taxon>Bacteria</taxon>
        <taxon>Pseudomonadati</taxon>
        <taxon>Bacteroidota</taxon>
        <taxon>Cytophagia</taxon>
        <taxon>Cytophagales</taxon>
        <taxon>Hymenobacteraceae</taxon>
        <taxon>Adhaeribacter</taxon>
    </lineage>
</organism>
<keyword evidence="1" id="KW-0472">Membrane</keyword>
<dbReference type="PANTHER" id="PTHR35519:SF2">
    <property type="entry name" value="PH DOMAIN PROTEIN"/>
    <property type="match status" value="1"/>
</dbReference>
<dbReference type="Proteomes" id="UP000515237">
    <property type="component" value="Chromosome"/>
</dbReference>
<accession>A0A7G7GFC7</accession>
<dbReference type="InterPro" id="IPR025187">
    <property type="entry name" value="DUF4112"/>
</dbReference>
<feature type="transmembrane region" description="Helical" evidence="1">
    <location>
        <begin position="36"/>
        <end position="57"/>
    </location>
</feature>
<proteinExistence type="predicted"/>
<name>A0A7G7GFC7_9BACT</name>
<dbReference type="KEGG" id="aswu:HUW51_16020"/>
<feature type="transmembrane region" description="Helical" evidence="1">
    <location>
        <begin position="69"/>
        <end position="92"/>
    </location>
</feature>
<dbReference type="PANTHER" id="PTHR35519">
    <property type="entry name" value="MEMBRANE PROTEINS"/>
    <property type="match status" value="1"/>
</dbReference>
<protein>
    <submittedName>
        <fullName evidence="2">DUF4112 domain-containing protein</fullName>
    </submittedName>
</protein>
<sequence length="159" mass="17903">MPLPDERLRWVESVSRLMDSQFRLPGTNFKFGLDPILGFIPLAGTLSTYAVSGILVFTMARYGVSRKVVILMCLNIMLDALIGSIPVLGNIFDFAYKANDRNVRLLRRHYAEGKYKGSGTGIVITVLLLLLVILGFIFYGIWVLGSYLWQYLQQALSSY</sequence>
<keyword evidence="3" id="KW-1185">Reference proteome</keyword>
<dbReference type="AlphaFoldDB" id="A0A7G7GFC7"/>
<keyword evidence="1" id="KW-0812">Transmembrane</keyword>
<reference evidence="2 3" key="1">
    <citation type="journal article" date="2018" name="Int. J. Syst. Evol. Microbiol.">
        <title>Adhaeribacter swui sp. nov., isolated from wet mud.</title>
        <authorList>
            <person name="Kim D.U."/>
            <person name="Kim K.W."/>
            <person name="Kang M.S."/>
            <person name="Kim J.Y."/>
            <person name="Jang J.H."/>
            <person name="Kim M.K."/>
        </authorList>
    </citation>
    <scope>NUCLEOTIDE SEQUENCE [LARGE SCALE GENOMIC DNA]</scope>
    <source>
        <strain evidence="2 3">KCTC 52873</strain>
    </source>
</reference>
<evidence type="ECO:0000313" key="2">
    <source>
        <dbReference type="EMBL" id="QNF35861.1"/>
    </source>
</evidence>
<dbReference type="Pfam" id="PF13430">
    <property type="entry name" value="DUF4112"/>
    <property type="match status" value="1"/>
</dbReference>
<evidence type="ECO:0000313" key="3">
    <source>
        <dbReference type="Proteomes" id="UP000515237"/>
    </source>
</evidence>